<comment type="caution">
    <text evidence="2">The sequence shown here is derived from an EMBL/GenBank/DDBJ whole genome shotgun (WGS) entry which is preliminary data.</text>
</comment>
<protein>
    <submittedName>
        <fullName evidence="2">Uncharacterized protein</fullName>
    </submittedName>
</protein>
<sequence>MWFKILLPHQHYPLVAMIGKDGKLYFRLVDVGALLGRSKVYEFAKQFDSLVIQGKDVLPAQKQYPITTQKSKLVTPDVVFNISNAELSSLATSFAISLNAGSALVENPSNLFVESYKTSPVLHVRDSPVPNSILVRLWIQTFIQKVQDMRQIKNGSKPSIQMVYEACLRAERLSLPEKPALPVEPERIPTPPVERPERLVEPEIPTPPVKPERPAEPERPADPERPPLVDPYVFMDNVEVTPPLITRCDKGTQTISPYLHIKRLDLGKRRMERPLASKRLKQEPSEVSNNIILLVPRNYPLMTLGNNGFLIQPTNVNVDFLLLSTIKAGLRSQSHHFTQRHGTRISFHTASCHVPRSRPWGLHHLHDELSEVLIRLKPSEVIELETICCTNIIDWMMELLPCHDPHDVPWFECFSFSNLPTWTVNSWSKRLPKGKAPLSKPYGLNMPSPNCIFGVQGLETLWCSKLDHLDSFGSSSVGRMFWAEMARLCLPSDRLLFDLPQHDALAGKDAMRPCISLALPPATPGWESHVPPLQNTQPPVAPLDTVLRP</sequence>
<feature type="region of interest" description="Disordered" evidence="1">
    <location>
        <begin position="181"/>
        <end position="228"/>
    </location>
</feature>
<feature type="compositionally biased region" description="Basic and acidic residues" evidence="1">
    <location>
        <begin position="210"/>
        <end position="227"/>
    </location>
</feature>
<evidence type="ECO:0000313" key="2">
    <source>
        <dbReference type="EMBL" id="GFY11517.1"/>
    </source>
</evidence>
<keyword evidence="3" id="KW-1185">Reference proteome</keyword>
<feature type="region of interest" description="Disordered" evidence="1">
    <location>
        <begin position="527"/>
        <end position="549"/>
    </location>
</feature>
<gene>
    <name evidence="2" type="primary">NCL1_27094</name>
    <name evidence="2" type="ORF">TNCV_3183551</name>
</gene>
<organism evidence="2 3">
    <name type="scientific">Trichonephila clavipes</name>
    <name type="common">Golden silk orbweaver</name>
    <name type="synonym">Nephila clavipes</name>
    <dbReference type="NCBI Taxonomy" id="2585209"/>
    <lineage>
        <taxon>Eukaryota</taxon>
        <taxon>Metazoa</taxon>
        <taxon>Ecdysozoa</taxon>
        <taxon>Arthropoda</taxon>
        <taxon>Chelicerata</taxon>
        <taxon>Arachnida</taxon>
        <taxon>Araneae</taxon>
        <taxon>Araneomorphae</taxon>
        <taxon>Entelegynae</taxon>
        <taxon>Araneoidea</taxon>
        <taxon>Nephilidae</taxon>
        <taxon>Trichonephila</taxon>
    </lineage>
</organism>
<accession>A0A8X6SM12</accession>
<dbReference type="EMBL" id="BMAU01021305">
    <property type="protein sequence ID" value="GFY11517.1"/>
    <property type="molecule type" value="Genomic_DNA"/>
</dbReference>
<dbReference type="Proteomes" id="UP000887159">
    <property type="component" value="Unassembled WGS sequence"/>
</dbReference>
<name>A0A8X6SM12_TRICX</name>
<dbReference type="AlphaFoldDB" id="A0A8X6SM12"/>
<reference evidence="2" key="1">
    <citation type="submission" date="2020-08" db="EMBL/GenBank/DDBJ databases">
        <title>Multicomponent nature underlies the extraordinary mechanical properties of spider dragline silk.</title>
        <authorList>
            <person name="Kono N."/>
            <person name="Nakamura H."/>
            <person name="Mori M."/>
            <person name="Yoshida Y."/>
            <person name="Ohtoshi R."/>
            <person name="Malay A.D."/>
            <person name="Moran D.A.P."/>
            <person name="Tomita M."/>
            <person name="Numata K."/>
            <person name="Arakawa K."/>
        </authorList>
    </citation>
    <scope>NUCLEOTIDE SEQUENCE</scope>
</reference>
<proteinExistence type="predicted"/>
<evidence type="ECO:0000256" key="1">
    <source>
        <dbReference type="SAM" id="MobiDB-lite"/>
    </source>
</evidence>
<evidence type="ECO:0000313" key="3">
    <source>
        <dbReference type="Proteomes" id="UP000887159"/>
    </source>
</evidence>